<evidence type="ECO:0000256" key="2">
    <source>
        <dbReference type="SAM" id="MobiDB-lite"/>
    </source>
</evidence>
<dbReference type="AlphaFoldDB" id="A0AAN8AY07"/>
<accession>A0AAN8AY07</accession>
<protein>
    <submittedName>
        <fullName evidence="3">Uncharacterized protein</fullName>
    </submittedName>
</protein>
<feature type="coiled-coil region" evidence="1">
    <location>
        <begin position="128"/>
        <end position="159"/>
    </location>
</feature>
<gene>
    <name evidence="3" type="ORF">PBY51_018310</name>
</gene>
<dbReference type="Proteomes" id="UP001346869">
    <property type="component" value="Unassembled WGS sequence"/>
</dbReference>
<evidence type="ECO:0000313" key="4">
    <source>
        <dbReference type="Proteomes" id="UP001346869"/>
    </source>
</evidence>
<sequence>MSLQGGPVAPPPHDVSTRNMFTGGGSGVILRGAPERTVSWSCSLLMFLLCVFQKQRGAEDPHCRIRSSEDLTITSKQELAPPPPQAPQKPIRRKYHPEVQNLEPPPTKPAQRLPSKQKRQIQMLIRKNKETNAVLTRLNSDLQQQLKEVHQDRLTLESQLELRRPLAPT</sequence>
<dbReference type="EMBL" id="JAUZQC010000003">
    <property type="protein sequence ID" value="KAK5873252.1"/>
    <property type="molecule type" value="Genomic_DNA"/>
</dbReference>
<proteinExistence type="predicted"/>
<keyword evidence="1" id="KW-0175">Coiled coil</keyword>
<keyword evidence="4" id="KW-1185">Reference proteome</keyword>
<evidence type="ECO:0000256" key="1">
    <source>
        <dbReference type="SAM" id="Coils"/>
    </source>
</evidence>
<evidence type="ECO:0000313" key="3">
    <source>
        <dbReference type="EMBL" id="KAK5873252.1"/>
    </source>
</evidence>
<name>A0AAN8AY07_ELEMC</name>
<feature type="region of interest" description="Disordered" evidence="2">
    <location>
        <begin position="68"/>
        <end position="119"/>
    </location>
</feature>
<reference evidence="3 4" key="2">
    <citation type="journal article" date="2023" name="Mol. Biol. Evol.">
        <title>Genomics of Secondarily Temperate Adaptation in the Only Non-Antarctic Icefish.</title>
        <authorList>
            <person name="Rivera-Colon A.G."/>
            <person name="Rayamajhi N."/>
            <person name="Minhas B.F."/>
            <person name="Madrigal G."/>
            <person name="Bilyk K.T."/>
            <person name="Yoon V."/>
            <person name="Hune M."/>
            <person name="Gregory S."/>
            <person name="Cheng C.H.C."/>
            <person name="Catchen J.M."/>
        </authorList>
    </citation>
    <scope>NUCLEOTIDE SEQUENCE [LARGE SCALE GENOMIC DNA]</scope>
    <source>
        <strain evidence="3">JMC-PN-2008</strain>
    </source>
</reference>
<reference evidence="3 4" key="1">
    <citation type="journal article" date="2023" name="Genes (Basel)">
        <title>Chromosome-Level Genome Assembly and Circadian Gene Repertoire of the Patagonia Blennie Eleginops maclovinus-The Closest Ancestral Proxy of Antarctic Cryonotothenioids.</title>
        <authorList>
            <person name="Cheng C.C."/>
            <person name="Rivera-Colon A.G."/>
            <person name="Minhas B.F."/>
            <person name="Wilson L."/>
            <person name="Rayamajhi N."/>
            <person name="Vargas-Chacoff L."/>
            <person name="Catchen J.M."/>
        </authorList>
    </citation>
    <scope>NUCLEOTIDE SEQUENCE [LARGE SCALE GENOMIC DNA]</scope>
    <source>
        <strain evidence="3">JMC-PN-2008</strain>
    </source>
</reference>
<comment type="caution">
    <text evidence="3">The sequence shown here is derived from an EMBL/GenBank/DDBJ whole genome shotgun (WGS) entry which is preliminary data.</text>
</comment>
<organism evidence="3 4">
    <name type="scientific">Eleginops maclovinus</name>
    <name type="common">Patagonian blennie</name>
    <name type="synonym">Eleginus maclovinus</name>
    <dbReference type="NCBI Taxonomy" id="56733"/>
    <lineage>
        <taxon>Eukaryota</taxon>
        <taxon>Metazoa</taxon>
        <taxon>Chordata</taxon>
        <taxon>Craniata</taxon>
        <taxon>Vertebrata</taxon>
        <taxon>Euteleostomi</taxon>
        <taxon>Actinopterygii</taxon>
        <taxon>Neopterygii</taxon>
        <taxon>Teleostei</taxon>
        <taxon>Neoteleostei</taxon>
        <taxon>Acanthomorphata</taxon>
        <taxon>Eupercaria</taxon>
        <taxon>Perciformes</taxon>
        <taxon>Notothenioidei</taxon>
        <taxon>Eleginopidae</taxon>
        <taxon>Eleginops</taxon>
    </lineage>
</organism>